<evidence type="ECO:0000256" key="2">
    <source>
        <dbReference type="ARBA" id="ARBA00022475"/>
    </source>
</evidence>
<keyword evidence="2" id="KW-1003">Cell membrane</keyword>
<feature type="transmembrane region" description="Helical" evidence="6">
    <location>
        <begin position="49"/>
        <end position="78"/>
    </location>
</feature>
<dbReference type="OrthoDB" id="9780716at2"/>
<evidence type="ECO:0000256" key="4">
    <source>
        <dbReference type="ARBA" id="ARBA00022989"/>
    </source>
</evidence>
<feature type="transmembrane region" description="Helical" evidence="6">
    <location>
        <begin position="12"/>
        <end position="29"/>
    </location>
</feature>
<keyword evidence="4 6" id="KW-1133">Transmembrane helix</keyword>
<evidence type="ECO:0000256" key="3">
    <source>
        <dbReference type="ARBA" id="ARBA00022692"/>
    </source>
</evidence>
<feature type="transmembrane region" description="Helical" evidence="6">
    <location>
        <begin position="308"/>
        <end position="330"/>
    </location>
</feature>
<keyword evidence="8" id="KW-1185">Reference proteome</keyword>
<dbReference type="PANTHER" id="PTHR33529:SF6">
    <property type="entry name" value="YJGP_YJGQ FAMILY PERMEASE"/>
    <property type="match status" value="1"/>
</dbReference>
<evidence type="ECO:0000256" key="1">
    <source>
        <dbReference type="ARBA" id="ARBA00004651"/>
    </source>
</evidence>
<accession>A0A0K2SP19</accession>
<comment type="subcellular location">
    <subcellularLocation>
        <location evidence="1">Cell membrane</location>
        <topology evidence="1">Multi-pass membrane protein</topology>
    </subcellularLocation>
</comment>
<dbReference type="AlphaFoldDB" id="A0A0K2SP19"/>
<dbReference type="KEGG" id="lpil:LIP_3054"/>
<evidence type="ECO:0008006" key="9">
    <source>
        <dbReference type="Google" id="ProtNLM"/>
    </source>
</evidence>
<feature type="transmembrane region" description="Helical" evidence="6">
    <location>
        <begin position="342"/>
        <end position="360"/>
    </location>
</feature>
<evidence type="ECO:0000313" key="7">
    <source>
        <dbReference type="EMBL" id="BAS28883.1"/>
    </source>
</evidence>
<reference evidence="8" key="1">
    <citation type="submission" date="2015-07" db="EMBL/GenBank/DDBJ databases">
        <title>Complete genome sequence and phylogenetic analysis of Limnochorda pilosa.</title>
        <authorList>
            <person name="Watanabe M."/>
            <person name="Kojima H."/>
            <person name="Fukui M."/>
        </authorList>
    </citation>
    <scope>NUCLEOTIDE SEQUENCE [LARGE SCALE GENOMIC DNA]</scope>
    <source>
        <strain evidence="8">HC45</strain>
    </source>
</reference>
<keyword evidence="3 6" id="KW-0812">Transmembrane</keyword>
<gene>
    <name evidence="7" type="ORF">LIP_3054</name>
</gene>
<dbReference type="PANTHER" id="PTHR33529">
    <property type="entry name" value="SLR0882 PROTEIN-RELATED"/>
    <property type="match status" value="1"/>
</dbReference>
<evidence type="ECO:0000313" key="8">
    <source>
        <dbReference type="Proteomes" id="UP000065807"/>
    </source>
</evidence>
<feature type="transmembrane region" description="Helical" evidence="6">
    <location>
        <begin position="281"/>
        <end position="299"/>
    </location>
</feature>
<keyword evidence="5 6" id="KW-0472">Membrane</keyword>
<dbReference type="GO" id="GO:0043190">
    <property type="term" value="C:ATP-binding cassette (ABC) transporter complex"/>
    <property type="evidence" value="ECO:0007669"/>
    <property type="project" value="TreeGrafter"/>
</dbReference>
<organism evidence="7 8">
    <name type="scientific">Limnochorda pilosa</name>
    <dbReference type="NCBI Taxonomy" id="1555112"/>
    <lineage>
        <taxon>Bacteria</taxon>
        <taxon>Bacillati</taxon>
        <taxon>Bacillota</taxon>
        <taxon>Limnochordia</taxon>
        <taxon>Limnochordales</taxon>
        <taxon>Limnochordaceae</taxon>
        <taxon>Limnochorda</taxon>
    </lineage>
</organism>
<proteinExistence type="predicted"/>
<reference evidence="8" key="2">
    <citation type="journal article" date="2016" name="Int. J. Syst. Evol. Microbiol.">
        <title>Complete genome sequence and cell structure of Limnochorda pilosa, a Gram-negative spore-former within the phylum Firmicutes.</title>
        <authorList>
            <person name="Watanabe M."/>
            <person name="Kojima H."/>
            <person name="Fukui M."/>
        </authorList>
    </citation>
    <scope>NUCLEOTIDE SEQUENCE [LARGE SCALE GENOMIC DNA]</scope>
    <source>
        <strain evidence="8">HC45</strain>
    </source>
</reference>
<dbReference type="Proteomes" id="UP000065807">
    <property type="component" value="Chromosome"/>
</dbReference>
<dbReference type="EMBL" id="AP014924">
    <property type="protein sequence ID" value="BAS28883.1"/>
    <property type="molecule type" value="Genomic_DNA"/>
</dbReference>
<protein>
    <recommendedName>
        <fullName evidence="9">YjgP/YjgQ family permease</fullName>
    </recommendedName>
</protein>
<dbReference type="RefSeq" id="WP_068139870.1">
    <property type="nucleotide sequence ID" value="NZ_AP014924.1"/>
</dbReference>
<sequence length="362" mass="39681">MRALDRFVLKELAGPVIFGFGAFTSLFLASEMVNLANLAAELRAPVEALLRVFLLGIPQILVWTLPMGIMVGSLLTLSRLSANSEVVALQAGGYSLRRVTRPVLLLGLSLALLAAGMNEWVAPWANIQRERVMVEQVRGRTLPVDRRNVTLQQFQGGRLAWFLYAARYYPAAQTMNDVTMIRLDQGRPVETTYARQVVWAGNEWQMEDGESYRFGADGQAVRIAFEGGRRPAAIPYRPGQVSELNRPPAQMGLRELGARILALRGQGVEARTERVEWNLKLALPFASFVFALLGAGLGIQSHRSATSVGFGLSVGIIFIYYVVMTLGTALGKSGGLPPELGAWVQNLLGLAVGGFLWIRLDR</sequence>
<feature type="transmembrane region" description="Helical" evidence="6">
    <location>
        <begin position="99"/>
        <end position="117"/>
    </location>
</feature>
<dbReference type="GO" id="GO:0015920">
    <property type="term" value="P:lipopolysaccharide transport"/>
    <property type="evidence" value="ECO:0007669"/>
    <property type="project" value="TreeGrafter"/>
</dbReference>
<dbReference type="InterPro" id="IPR005495">
    <property type="entry name" value="LptG/LptF_permease"/>
</dbReference>
<evidence type="ECO:0000256" key="5">
    <source>
        <dbReference type="ARBA" id="ARBA00023136"/>
    </source>
</evidence>
<dbReference type="STRING" id="1555112.LIP_3054"/>
<name>A0A0K2SP19_LIMPI</name>
<evidence type="ECO:0000256" key="6">
    <source>
        <dbReference type="SAM" id="Phobius"/>
    </source>
</evidence>
<dbReference type="Pfam" id="PF03739">
    <property type="entry name" value="LptF_LptG"/>
    <property type="match status" value="1"/>
</dbReference>